<accession>A0A932ZUP4</accession>
<dbReference type="PIRSF" id="PIRSF000124">
    <property type="entry name" value="UDPglc_GDPman_dh"/>
    <property type="match status" value="1"/>
</dbReference>
<evidence type="ECO:0000313" key="6">
    <source>
        <dbReference type="Proteomes" id="UP000752292"/>
    </source>
</evidence>
<evidence type="ECO:0000256" key="1">
    <source>
        <dbReference type="ARBA" id="ARBA00023002"/>
    </source>
</evidence>
<dbReference type="InterPro" id="IPR014026">
    <property type="entry name" value="UDP-Glc/GDP-Man_DH_dimer"/>
</dbReference>
<dbReference type="GO" id="GO:0016628">
    <property type="term" value="F:oxidoreductase activity, acting on the CH-CH group of donors, NAD or NADP as acceptor"/>
    <property type="evidence" value="ECO:0007669"/>
    <property type="project" value="InterPro"/>
</dbReference>
<dbReference type="EMBL" id="JACQRX010000226">
    <property type="protein sequence ID" value="MBI4251850.1"/>
    <property type="molecule type" value="Genomic_DNA"/>
</dbReference>
<dbReference type="GO" id="GO:0051287">
    <property type="term" value="F:NAD binding"/>
    <property type="evidence" value="ECO:0007669"/>
    <property type="project" value="InterPro"/>
</dbReference>
<dbReference type="AlphaFoldDB" id="A0A932ZUP4"/>
<keyword evidence="2" id="KW-0520">NAD</keyword>
<keyword evidence="1" id="KW-0560">Oxidoreductase</keyword>
<dbReference type="InterPro" id="IPR036291">
    <property type="entry name" value="NAD(P)-bd_dom_sf"/>
</dbReference>
<dbReference type="SUPFAM" id="SSF52413">
    <property type="entry name" value="UDP-glucose/GDP-mannose dehydrogenase C-terminal domain"/>
    <property type="match status" value="1"/>
</dbReference>
<sequence>MGLGYVGLPLALEFVRAGYQVVGLDADGVRVRRMREGRSYITDVADGQLREALDTGRFHVTTDPEVLSDVQTVNICVPTPLGKSGDPDLSFVQAAVQSIEAHRRPGQLYILESTTYPGTTEEALLPVLGRNGLKVGEDFFLAFSPERVDPGNPRYNTRNIPKVVGGMTPRCCEVAAALYANCIDTIVKVSSTRVAEMVKLLENTFRIVNIGLVNEMARMCHKLEVDIWEVIEAAKTKPFGFMPFYPGPGLGGHCIPIDPIYLSWKARKVGFEAQFISLASQVNASMPQFVVDLVVKALNDRGKALNGARILLLGVAYKAGVSDTRESPALDVWHLLAELGAQVSYHDPYVPDLEFLGRRHRSQALNGDLLRESDCTIVLANHEELDLAWVRAHADCVLDTRNAYAGSPPDGRLYKL</sequence>
<dbReference type="InterPro" id="IPR017476">
    <property type="entry name" value="UDP-Glc/GDP-Man"/>
</dbReference>
<dbReference type="PANTHER" id="PTHR43491">
    <property type="entry name" value="UDP-N-ACETYL-D-MANNOSAMINE DEHYDROGENASE"/>
    <property type="match status" value="1"/>
</dbReference>
<dbReference type="PANTHER" id="PTHR43491:SF1">
    <property type="entry name" value="UDP-N-ACETYL-D-MANNOSAMINE DEHYDROGENASE"/>
    <property type="match status" value="1"/>
</dbReference>
<evidence type="ECO:0000256" key="3">
    <source>
        <dbReference type="PIRNR" id="PIRNR000124"/>
    </source>
</evidence>
<dbReference type="PIRSF" id="PIRSF500136">
    <property type="entry name" value="UDP_ManNAc_DH"/>
    <property type="match status" value="1"/>
</dbReference>
<organism evidence="5 6">
    <name type="scientific">Tectimicrobiota bacterium</name>
    <dbReference type="NCBI Taxonomy" id="2528274"/>
    <lineage>
        <taxon>Bacteria</taxon>
        <taxon>Pseudomonadati</taxon>
        <taxon>Nitrospinota/Tectimicrobiota group</taxon>
        <taxon>Candidatus Tectimicrobiota</taxon>
    </lineage>
</organism>
<feature type="domain" description="UDP-glucose/GDP-mannose dehydrogenase C-terminal" evidence="4">
    <location>
        <begin position="311"/>
        <end position="406"/>
    </location>
</feature>
<gene>
    <name evidence="5" type="ORF">HY618_05260</name>
</gene>
<dbReference type="SUPFAM" id="SSF48179">
    <property type="entry name" value="6-phosphogluconate dehydrogenase C-terminal domain-like"/>
    <property type="match status" value="1"/>
</dbReference>
<dbReference type="NCBIfam" id="TIGR03026">
    <property type="entry name" value="NDP-sugDHase"/>
    <property type="match status" value="1"/>
</dbReference>
<dbReference type="Pfam" id="PF03720">
    <property type="entry name" value="UDPG_MGDP_dh_C"/>
    <property type="match status" value="1"/>
</dbReference>
<evidence type="ECO:0000313" key="5">
    <source>
        <dbReference type="EMBL" id="MBI4251850.1"/>
    </source>
</evidence>
<dbReference type="GO" id="GO:0000271">
    <property type="term" value="P:polysaccharide biosynthetic process"/>
    <property type="evidence" value="ECO:0007669"/>
    <property type="project" value="InterPro"/>
</dbReference>
<dbReference type="GO" id="GO:0016616">
    <property type="term" value="F:oxidoreductase activity, acting on the CH-OH group of donors, NAD or NADP as acceptor"/>
    <property type="evidence" value="ECO:0007669"/>
    <property type="project" value="InterPro"/>
</dbReference>
<dbReference type="InterPro" id="IPR028359">
    <property type="entry name" value="UDP_ManNAc/GlcNAc_DH"/>
</dbReference>
<dbReference type="InterPro" id="IPR008927">
    <property type="entry name" value="6-PGluconate_DH-like_C_sf"/>
</dbReference>
<dbReference type="Pfam" id="PF03721">
    <property type="entry name" value="UDPG_MGDP_dh_N"/>
    <property type="match status" value="1"/>
</dbReference>
<dbReference type="Pfam" id="PF00984">
    <property type="entry name" value="UDPG_MGDP_dh"/>
    <property type="match status" value="1"/>
</dbReference>
<protein>
    <submittedName>
        <fullName evidence="5">Nucleotide sugar dehydrogenase</fullName>
    </submittedName>
</protein>
<dbReference type="Proteomes" id="UP000752292">
    <property type="component" value="Unassembled WGS sequence"/>
</dbReference>
<dbReference type="SUPFAM" id="SSF51735">
    <property type="entry name" value="NAD(P)-binding Rossmann-fold domains"/>
    <property type="match status" value="1"/>
</dbReference>
<evidence type="ECO:0000256" key="2">
    <source>
        <dbReference type="ARBA" id="ARBA00023027"/>
    </source>
</evidence>
<dbReference type="InterPro" id="IPR001732">
    <property type="entry name" value="UDP-Glc/GDP-Man_DH_N"/>
</dbReference>
<proteinExistence type="inferred from homology"/>
<dbReference type="Gene3D" id="3.40.50.720">
    <property type="entry name" value="NAD(P)-binding Rossmann-like Domain"/>
    <property type="match status" value="2"/>
</dbReference>
<comment type="caution">
    <text evidence="5">The sequence shown here is derived from an EMBL/GenBank/DDBJ whole genome shotgun (WGS) entry which is preliminary data.</text>
</comment>
<dbReference type="SMART" id="SM00984">
    <property type="entry name" value="UDPG_MGDP_dh_C"/>
    <property type="match status" value="1"/>
</dbReference>
<evidence type="ECO:0000259" key="4">
    <source>
        <dbReference type="SMART" id="SM00984"/>
    </source>
</evidence>
<name>A0A932ZUP4_UNCTE</name>
<comment type="similarity">
    <text evidence="3">Belongs to the UDP-glucose/GDP-mannose dehydrogenase family.</text>
</comment>
<dbReference type="InterPro" id="IPR014027">
    <property type="entry name" value="UDP-Glc/GDP-Man_DH_C"/>
</dbReference>
<dbReference type="InterPro" id="IPR036220">
    <property type="entry name" value="UDP-Glc/GDP-Man_DH_C_sf"/>
</dbReference>
<reference evidence="5" key="1">
    <citation type="submission" date="2020-07" db="EMBL/GenBank/DDBJ databases">
        <title>Huge and variable diversity of episymbiotic CPR bacteria and DPANN archaea in groundwater ecosystems.</title>
        <authorList>
            <person name="He C.Y."/>
            <person name="Keren R."/>
            <person name="Whittaker M."/>
            <person name="Farag I.F."/>
            <person name="Doudna J."/>
            <person name="Cate J.H.D."/>
            <person name="Banfield J.F."/>
        </authorList>
    </citation>
    <scope>NUCLEOTIDE SEQUENCE</scope>
    <source>
        <strain evidence="5">NC_groundwater_1370_Ag_S-0.2um_69_93</strain>
    </source>
</reference>